<evidence type="ECO:0000256" key="1">
    <source>
        <dbReference type="SAM" id="Phobius"/>
    </source>
</evidence>
<sequence>MRRFAILAVGFTYLYFLFLSLRSVLWGGIPFWSDPARDLLLAWDNLRKISLIGPPGGIPGVFYGPYWLWLNSLVLIFTKDPRFCSLFVILLPYFTLFPLLLWKLSKFIGRGAAIVIWLVFMTTYGSFYTTYIWQPYLVPLFLVGIAYIAGNNILNKPLLVGIMAAMLVNFHLSFGIVTCLAVSALFFVTWLVKDRRLKTLALYLAGVVTVFLPFIFFESRHGFNQVQAFMKAVINSAVYNSASVGQMGLTKAEILSRFLSIPAQFLQLPIGVVGVIWAILLLQLKNKFTKNQIGILVFLFFNITGLFLIFYTSKNPVWDYYFIGMETLFLLLMGLLVSKSRFLVTLALVWSLVLFGKHVGNFVRDPGADFLSVPSIASKQKTAETIIADAKNESYTVFAYSPSIYSFDYDYLFAWLAPNQNFGPVTYLIIPPDTSAAVKEDFIHYKTPDAKFVTVWEKVQKDKTLIIKRWPR</sequence>
<reference evidence="2 3" key="1">
    <citation type="journal article" date="2016" name="Nat. Commun.">
        <title>Thousands of microbial genomes shed light on interconnected biogeochemical processes in an aquifer system.</title>
        <authorList>
            <person name="Anantharaman K."/>
            <person name="Brown C.T."/>
            <person name="Hug L.A."/>
            <person name="Sharon I."/>
            <person name="Castelle C.J."/>
            <person name="Probst A.J."/>
            <person name="Thomas B.C."/>
            <person name="Singh A."/>
            <person name="Wilkins M.J."/>
            <person name="Karaoz U."/>
            <person name="Brodie E.L."/>
            <person name="Williams K.H."/>
            <person name="Hubbard S.S."/>
            <person name="Banfield J.F."/>
        </authorList>
    </citation>
    <scope>NUCLEOTIDE SEQUENCE [LARGE SCALE GENOMIC DNA]</scope>
</reference>
<evidence type="ECO:0000313" key="3">
    <source>
        <dbReference type="Proteomes" id="UP000178681"/>
    </source>
</evidence>
<keyword evidence="1" id="KW-1133">Transmembrane helix</keyword>
<feature type="transmembrane region" description="Helical" evidence="1">
    <location>
        <begin position="136"/>
        <end position="154"/>
    </location>
</feature>
<gene>
    <name evidence="2" type="ORF">A2872_02920</name>
</gene>
<keyword evidence="1" id="KW-0812">Transmembrane</keyword>
<protein>
    <recommendedName>
        <fullName evidence="4">Glycosyltransferase RgtA/B/C/D-like domain-containing protein</fullName>
    </recommendedName>
</protein>
<organism evidence="2 3">
    <name type="scientific">Candidatus Gottesmanbacteria bacterium RIFCSPHIGHO2_01_FULL_42_12</name>
    <dbReference type="NCBI Taxonomy" id="1798377"/>
    <lineage>
        <taxon>Bacteria</taxon>
        <taxon>Candidatus Gottesmaniibacteriota</taxon>
    </lineage>
</organism>
<keyword evidence="1" id="KW-0472">Membrane</keyword>
<dbReference type="Proteomes" id="UP000178681">
    <property type="component" value="Unassembled WGS sequence"/>
</dbReference>
<feature type="transmembrane region" description="Helical" evidence="1">
    <location>
        <begin position="294"/>
        <end position="312"/>
    </location>
</feature>
<dbReference type="EMBL" id="MFJG01000015">
    <property type="protein sequence ID" value="OGG07130.1"/>
    <property type="molecule type" value="Genomic_DNA"/>
</dbReference>
<feature type="transmembrane region" description="Helical" evidence="1">
    <location>
        <begin position="107"/>
        <end position="124"/>
    </location>
</feature>
<evidence type="ECO:0000313" key="2">
    <source>
        <dbReference type="EMBL" id="OGG07130.1"/>
    </source>
</evidence>
<feature type="transmembrane region" description="Helical" evidence="1">
    <location>
        <begin position="82"/>
        <end position="101"/>
    </location>
</feature>
<feature type="transmembrane region" description="Helical" evidence="1">
    <location>
        <begin position="51"/>
        <end position="70"/>
    </location>
</feature>
<name>A0A1F5Z3V0_9BACT</name>
<accession>A0A1F5Z3V0</accession>
<proteinExistence type="predicted"/>
<feature type="transmembrane region" description="Helical" evidence="1">
    <location>
        <begin position="342"/>
        <end position="360"/>
    </location>
</feature>
<dbReference type="STRING" id="1798377.A2872_02920"/>
<feature type="transmembrane region" description="Helical" evidence="1">
    <location>
        <begin position="160"/>
        <end position="188"/>
    </location>
</feature>
<dbReference type="AlphaFoldDB" id="A0A1F5Z3V0"/>
<comment type="caution">
    <text evidence="2">The sequence shown here is derived from an EMBL/GenBank/DDBJ whole genome shotgun (WGS) entry which is preliminary data.</text>
</comment>
<feature type="transmembrane region" description="Helical" evidence="1">
    <location>
        <begin position="200"/>
        <end position="217"/>
    </location>
</feature>
<feature type="transmembrane region" description="Helical" evidence="1">
    <location>
        <begin position="265"/>
        <end position="282"/>
    </location>
</feature>
<evidence type="ECO:0008006" key="4">
    <source>
        <dbReference type="Google" id="ProtNLM"/>
    </source>
</evidence>